<gene>
    <name evidence="1" type="ORF">PPENT_87.1.T0400101</name>
</gene>
<comment type="caution">
    <text evidence="1">The sequence shown here is derived from an EMBL/GenBank/DDBJ whole genome shotgun (WGS) entry which is preliminary data.</text>
</comment>
<dbReference type="EMBL" id="CAJJDO010000040">
    <property type="protein sequence ID" value="CAD8163862.1"/>
    <property type="molecule type" value="Genomic_DNA"/>
</dbReference>
<evidence type="ECO:0000313" key="1">
    <source>
        <dbReference type="EMBL" id="CAD8163862.1"/>
    </source>
</evidence>
<reference evidence="1" key="1">
    <citation type="submission" date="2021-01" db="EMBL/GenBank/DDBJ databases">
        <authorList>
            <consortium name="Genoscope - CEA"/>
            <person name="William W."/>
        </authorList>
    </citation>
    <scope>NUCLEOTIDE SEQUENCE</scope>
</reference>
<dbReference type="Proteomes" id="UP000689195">
    <property type="component" value="Unassembled WGS sequence"/>
</dbReference>
<keyword evidence="2" id="KW-1185">Reference proteome</keyword>
<sequence>MIIQQQTLNQLLKLKKWGLTFSKKLKYVFVQYSHSQQYIGRCRNIQLINETNKNVFQQFDFIFLRLLDEFYQQEKHIRQKNQLKIFLKCLYLKLECDIVFIIDLTAKNDKKELDKQSNYQQIRRGIGLCLELFIQKIRKHTIQQMTLKKRSIIYKNIYQI</sequence>
<protein>
    <submittedName>
        <fullName evidence="1">Uncharacterized protein</fullName>
    </submittedName>
</protein>
<organism evidence="1 2">
    <name type="scientific">Paramecium pentaurelia</name>
    <dbReference type="NCBI Taxonomy" id="43138"/>
    <lineage>
        <taxon>Eukaryota</taxon>
        <taxon>Sar</taxon>
        <taxon>Alveolata</taxon>
        <taxon>Ciliophora</taxon>
        <taxon>Intramacronucleata</taxon>
        <taxon>Oligohymenophorea</taxon>
        <taxon>Peniculida</taxon>
        <taxon>Parameciidae</taxon>
        <taxon>Paramecium</taxon>
    </lineage>
</organism>
<name>A0A8S1UJD0_9CILI</name>
<proteinExistence type="predicted"/>
<accession>A0A8S1UJD0</accession>
<evidence type="ECO:0000313" key="2">
    <source>
        <dbReference type="Proteomes" id="UP000689195"/>
    </source>
</evidence>
<dbReference type="AlphaFoldDB" id="A0A8S1UJD0"/>